<sequence length="97" mass="10897">MCSRLTAQNLVLKDVSLLELSLYLLRKLSKQGRDSDLFVVSATSSVRGRRLRHWFNEAGEGTHRSLFNSVHEVVRSVRGQRAEGSVHEKRAIAPPNA</sequence>
<dbReference type="AlphaFoldDB" id="A0A0M3I9W6"/>
<evidence type="ECO:0000313" key="2">
    <source>
        <dbReference type="WBParaSite" id="ALUE_0001429801-mRNA-1"/>
    </source>
</evidence>
<keyword evidence="1" id="KW-1185">Reference proteome</keyword>
<name>A0A0M3I9W6_ASCLU</name>
<proteinExistence type="predicted"/>
<accession>A0A0M3I9W6</accession>
<organism evidence="1 2">
    <name type="scientific">Ascaris lumbricoides</name>
    <name type="common">Giant roundworm</name>
    <dbReference type="NCBI Taxonomy" id="6252"/>
    <lineage>
        <taxon>Eukaryota</taxon>
        <taxon>Metazoa</taxon>
        <taxon>Ecdysozoa</taxon>
        <taxon>Nematoda</taxon>
        <taxon>Chromadorea</taxon>
        <taxon>Rhabditida</taxon>
        <taxon>Spirurina</taxon>
        <taxon>Ascaridomorpha</taxon>
        <taxon>Ascaridoidea</taxon>
        <taxon>Ascarididae</taxon>
        <taxon>Ascaris</taxon>
    </lineage>
</organism>
<dbReference type="Proteomes" id="UP000036681">
    <property type="component" value="Unplaced"/>
</dbReference>
<protein>
    <submittedName>
        <fullName evidence="2">Response regulatory domain-containing protein</fullName>
    </submittedName>
</protein>
<reference evidence="2" key="1">
    <citation type="submission" date="2017-02" db="UniProtKB">
        <authorList>
            <consortium name="WormBaseParasite"/>
        </authorList>
    </citation>
    <scope>IDENTIFICATION</scope>
</reference>
<dbReference type="WBParaSite" id="ALUE_0001429801-mRNA-1">
    <property type="protein sequence ID" value="ALUE_0001429801-mRNA-1"/>
    <property type="gene ID" value="ALUE_0001429801"/>
</dbReference>
<evidence type="ECO:0000313" key="1">
    <source>
        <dbReference type="Proteomes" id="UP000036681"/>
    </source>
</evidence>